<evidence type="ECO:0000313" key="7">
    <source>
        <dbReference type="Proteomes" id="UP000316252"/>
    </source>
</evidence>
<dbReference type="GO" id="GO:0000272">
    <property type="term" value="P:polysaccharide catabolic process"/>
    <property type="evidence" value="ECO:0007669"/>
    <property type="project" value="UniProtKB-KW"/>
</dbReference>
<dbReference type="Pfam" id="PF00041">
    <property type="entry name" value="fn3"/>
    <property type="match status" value="1"/>
</dbReference>
<dbReference type="GO" id="GO:0016798">
    <property type="term" value="F:hydrolase activity, acting on glycosyl bonds"/>
    <property type="evidence" value="ECO:0007669"/>
    <property type="project" value="UniProtKB-KW"/>
</dbReference>
<feature type="compositionally biased region" description="Low complexity" evidence="4">
    <location>
        <begin position="1652"/>
        <end position="1663"/>
    </location>
</feature>
<reference evidence="6 7" key="1">
    <citation type="submission" date="2019-06" db="EMBL/GenBank/DDBJ databases">
        <authorList>
            <person name="Li F."/>
        </authorList>
    </citation>
    <scope>NUCLEOTIDE SEQUENCE [LARGE SCALE GENOMIC DNA]</scope>
    <source>
        <strain evidence="6 7">10F1D-1</strain>
    </source>
</reference>
<evidence type="ECO:0000256" key="3">
    <source>
        <dbReference type="ARBA" id="ARBA00023326"/>
    </source>
</evidence>
<dbReference type="NCBIfam" id="NF012211">
    <property type="entry name" value="tand_rpt_95"/>
    <property type="match status" value="2"/>
</dbReference>
<accession>A0A506Y0M2</accession>
<dbReference type="PANTHER" id="PTHR13817:SF73">
    <property type="entry name" value="FIBRONECTIN TYPE-III DOMAIN-CONTAINING PROTEIN"/>
    <property type="match status" value="1"/>
</dbReference>
<evidence type="ECO:0000313" key="6">
    <source>
        <dbReference type="EMBL" id="TPW75037.1"/>
    </source>
</evidence>
<dbReference type="PROSITE" id="PS50853">
    <property type="entry name" value="FN3"/>
    <property type="match status" value="1"/>
</dbReference>
<name>A0A506Y0M2_9MICO</name>
<dbReference type="Proteomes" id="UP000316252">
    <property type="component" value="Unassembled WGS sequence"/>
</dbReference>
<keyword evidence="2" id="KW-0378">Hydrolase</keyword>
<dbReference type="Gene3D" id="2.60.40.10">
    <property type="entry name" value="Immunoglobulins"/>
    <property type="match status" value="3"/>
</dbReference>
<keyword evidence="2" id="KW-0326">Glycosidase</keyword>
<dbReference type="RefSeq" id="WP_141164065.1">
    <property type="nucleotide sequence ID" value="NZ_VHQG01000003.1"/>
</dbReference>
<gene>
    <name evidence="6" type="ORF">FJ657_12520</name>
</gene>
<dbReference type="SMART" id="SM00060">
    <property type="entry name" value="FN3"/>
    <property type="match status" value="3"/>
</dbReference>
<dbReference type="Pfam" id="PF17963">
    <property type="entry name" value="Big_9"/>
    <property type="match status" value="7"/>
</dbReference>
<organism evidence="6 7">
    <name type="scientific">Schumannella soli</name>
    <dbReference type="NCBI Taxonomy" id="2590779"/>
    <lineage>
        <taxon>Bacteria</taxon>
        <taxon>Bacillati</taxon>
        <taxon>Actinomycetota</taxon>
        <taxon>Actinomycetes</taxon>
        <taxon>Micrococcales</taxon>
        <taxon>Microbacteriaceae</taxon>
        <taxon>Schumannella</taxon>
    </lineage>
</organism>
<feature type="region of interest" description="Disordered" evidence="4">
    <location>
        <begin position="1652"/>
        <end position="1683"/>
    </location>
</feature>
<dbReference type="InterPro" id="IPR050964">
    <property type="entry name" value="Striated_Muscle_Regulatory"/>
</dbReference>
<evidence type="ECO:0000256" key="4">
    <source>
        <dbReference type="SAM" id="MobiDB-lite"/>
    </source>
</evidence>
<dbReference type="SUPFAM" id="SSF49265">
    <property type="entry name" value="Fibronectin type III"/>
    <property type="match status" value="2"/>
</dbReference>
<evidence type="ECO:0000256" key="1">
    <source>
        <dbReference type="ARBA" id="ARBA00022737"/>
    </source>
</evidence>
<sequence length="1856" mass="194767">MLRFLTGWSRGRKAIASGTVIALAAGVPLTAAILHQGFPVSDVELDSRDVWVTNAHDQLGGRLNRQIEELDASVQGTSQTIDVLQNGRQVFMTNESAHSIERIDPAYATLQQKAELPKKAEVVLGGTTIAVLDPKDGALWSVSVRNQLAFDPTTKDPDIVLGAGAHVAVTPEGAVVATSPKKKQLVTIPTPGALPETAGLDVPAQHQLALVGDTAVLLDTKANTVVFGNGTRTKLPVEGMRLQQSSAKHDYALVAASDRLLRVPLSGGAVDEVKADIPTAKSDAGVAAPVWLDGCAHGAWADQQRYLLACDGQKPQLATIEQNTAGDRLEFRVNQHVIALNNLDDGNAWLLNKTLRVVNNWDEVTPPQQEESDEESDEKATVQSFEDTLAERTDVNRPPVLNPDSFGVRAGRTTVLPVLDNDTDPDGDVLVITDFTQIPPEIGRLDLIDGGRALQYTPSANAVGTASFRYTASDGRENGTAETTGDIRVVPQEQNTAPKENRLSSTTVETGQSTDYNVLLNWIDPDGDELQLVAASPSSADQVRFTPDGTITFTHTSGEVGEKEIAFTVSDGRATTDGVMKVKVEPAGSQKPIGTPDFAETFAGETAVIHPIDNDLSPSGAPLRLLGVQEMPANATVTPNLDKGTIDVTSNQVGTVYFEYSLGAGAQSSVGLVRVDFQKKPSDAPPPVPVKDVAYLREGQTTTVAVLDNDVSPNGSVLAVQTIDTSATDPAVKVELLNSTVVRVSASAALSEQTQFTYVVSDGINTAVAGVTVVPVSATVTRQPPIAVDDQVTVRAGDIATVHVLKNDRHPDGAAMKVDPQLTDVRGAGKGLAFVQGDTVRYQAPKEAGSYTVTYRVRDQYGESATADVVFNVQPRDDKNDRAPEPSPLIARVFAGAQVRIDVPLDGIDPDGDSVTLQGYTSAPQLGRITADASDHFVYEAYASGAGTDTFRYAVADTLGKTSVGEIRIAVIPRAETALRPNAVDDQVEVRPGKTVAVQPLANDSDPNGYTLALDKKLTEVDKGLTAEVDPKEGKVVIKAPDKPGAFNVRYQVSNGNGGTNQAFIIVKVSRDAPIQLPTATDHYVQPADIGKKSTVTVDVGDLIDNPNGLDRDLVVTLSGPSAGYGSVQGRSQKVELTPQDRRVAVAYTVTDPDDDQLSATAFLIVPAKSDSGYSPPPYLDPKLPVPQVVPQNGEKEWKLDDILIVPSGRPAILTDATLVSANHSDGMPLAVDKKTIRFGAAKDFRGATALVFQVTDGDSKDDKTGHTALITLPIVVGKDDHSDEAPRFTSFTLPIEAGEAATSVDLRASTAHPNRSVISQVQYSGLKGVIPRLNASLSGATLQVSAEQGTKVGTSTDLTFELKYLDYTVPATIHVVTVPSTRPRAQAVTDEVKSQRGKTVSVDVLANDYNPFRDQGKPLRVMDAKVDDPATGASATHSADGTVSVTAGPSFIGIASITYTVRDATDDASRDVTGRLLVNVRDRPDQMAAPQIVREGDKQVQIAWTTPATNGEPINNYTVKWGAAGSKTVGADQSGTTIDGLANGTSYSFTVTAENLLGVSTPSSPSAAAVPYGKPFAPTGLRLTASDSGDGKLTMSWGAANGNGRGVDKYIWQVAGGPSGEVGGGVLSAATNVAVGKAYTFTVRAVGLGGTSDSSAASNSDTPKPGAPKNVSATTGGAGSKRVTVTWNAADSRGTTPHYEVSVNGGNWTTRSSGYAFDGDFGTKYTVRVRAVAGSATGPIASDEVTPKDNDPSGKVVKGASAPYCSGCHYVSADFSNLSPGTYDVVTVLNGGSGSFYVGRFTLGSSGSVTLQNGLGKRNGDNVQVAFRAVGGGAKSYTTPDFHGWDGLSATGRTP</sequence>
<dbReference type="PANTHER" id="PTHR13817">
    <property type="entry name" value="TITIN"/>
    <property type="match status" value="1"/>
</dbReference>
<feature type="domain" description="Fibronectin type-III" evidence="5">
    <location>
        <begin position="1487"/>
        <end position="1574"/>
    </location>
</feature>
<keyword evidence="7" id="KW-1185">Reference proteome</keyword>
<dbReference type="EMBL" id="VHQG01000003">
    <property type="protein sequence ID" value="TPW75037.1"/>
    <property type="molecule type" value="Genomic_DNA"/>
</dbReference>
<evidence type="ECO:0000256" key="2">
    <source>
        <dbReference type="ARBA" id="ARBA00023295"/>
    </source>
</evidence>
<comment type="caution">
    <text evidence="6">The sequence shown here is derived from an EMBL/GenBank/DDBJ whole genome shotgun (WGS) entry which is preliminary data.</text>
</comment>
<dbReference type="OrthoDB" id="5241356at2"/>
<protein>
    <submittedName>
        <fullName evidence="6">Tandem-95 repeat protein</fullName>
    </submittedName>
</protein>
<evidence type="ECO:0000259" key="5">
    <source>
        <dbReference type="PROSITE" id="PS50853"/>
    </source>
</evidence>
<proteinExistence type="predicted"/>
<keyword evidence="3" id="KW-0624">Polysaccharide degradation</keyword>
<dbReference type="InterPro" id="IPR013783">
    <property type="entry name" value="Ig-like_fold"/>
</dbReference>
<keyword evidence="3" id="KW-0119">Carbohydrate metabolism</keyword>
<dbReference type="InterPro" id="IPR036116">
    <property type="entry name" value="FN3_sf"/>
</dbReference>
<dbReference type="CDD" id="cd00063">
    <property type="entry name" value="FN3"/>
    <property type="match status" value="2"/>
</dbReference>
<keyword evidence="1" id="KW-0677">Repeat</keyword>
<dbReference type="InterPro" id="IPR003961">
    <property type="entry name" value="FN3_dom"/>
</dbReference>
<dbReference type="Gene3D" id="2.60.40.3440">
    <property type="match status" value="1"/>
</dbReference>